<accession>A0A7J8Q9H7</accession>
<dbReference type="Proteomes" id="UP000593578">
    <property type="component" value="Unassembled WGS sequence"/>
</dbReference>
<reference evidence="1 2" key="1">
    <citation type="journal article" date="2019" name="Genome Biol. Evol.">
        <title>Insights into the evolution of the New World diploid cottons (Gossypium, subgenus Houzingenia) based on genome sequencing.</title>
        <authorList>
            <person name="Grover C.E."/>
            <person name="Arick M.A. 2nd"/>
            <person name="Thrash A."/>
            <person name="Conover J.L."/>
            <person name="Sanders W.S."/>
            <person name="Peterson D.G."/>
            <person name="Frelichowski J.E."/>
            <person name="Scheffler J.A."/>
            <person name="Scheffler B.E."/>
            <person name="Wendel J.F."/>
        </authorList>
    </citation>
    <scope>NUCLEOTIDE SEQUENCE [LARGE SCALE GENOMIC DNA]</scope>
    <source>
        <strain evidence="1">8</strain>
        <tissue evidence="1">Leaf</tissue>
    </source>
</reference>
<feature type="non-terminal residue" evidence="1">
    <location>
        <position position="1"/>
    </location>
</feature>
<dbReference type="EMBL" id="JABEZZ010000010">
    <property type="protein sequence ID" value="MBA0598098.1"/>
    <property type="molecule type" value="Genomic_DNA"/>
</dbReference>
<gene>
    <name evidence="1" type="ORF">Gorai_007877</name>
</gene>
<dbReference type="AlphaFoldDB" id="A0A7J8Q9H7"/>
<organism evidence="1 2">
    <name type="scientific">Gossypium raimondii</name>
    <name type="common">Peruvian cotton</name>
    <name type="synonym">Gossypium klotzschianum subsp. raimondii</name>
    <dbReference type="NCBI Taxonomy" id="29730"/>
    <lineage>
        <taxon>Eukaryota</taxon>
        <taxon>Viridiplantae</taxon>
        <taxon>Streptophyta</taxon>
        <taxon>Embryophyta</taxon>
        <taxon>Tracheophyta</taxon>
        <taxon>Spermatophyta</taxon>
        <taxon>Magnoliopsida</taxon>
        <taxon>eudicotyledons</taxon>
        <taxon>Gunneridae</taxon>
        <taxon>Pentapetalae</taxon>
        <taxon>rosids</taxon>
        <taxon>malvids</taxon>
        <taxon>Malvales</taxon>
        <taxon>Malvaceae</taxon>
        <taxon>Malvoideae</taxon>
        <taxon>Gossypium</taxon>
    </lineage>
</organism>
<evidence type="ECO:0000313" key="2">
    <source>
        <dbReference type="Proteomes" id="UP000593578"/>
    </source>
</evidence>
<sequence>VQVRDLPSGFYFKAVAKQLGDFIGELVEYDCNQLKGGTQPPSRAIVGESICLRNSQVQAFDLEMFNNMNRVLRVNLDGKKKVVFRSEWDSKEGRAQDLMIHDLEEISVGAIDGKKRQKKNVFFEKVSEISDSKKKESEGYLAYQKTLSMTTKGQVDR</sequence>
<comment type="caution">
    <text evidence="1">The sequence shown here is derived from an EMBL/GenBank/DDBJ whole genome shotgun (WGS) entry which is preliminary data.</text>
</comment>
<evidence type="ECO:0000313" key="1">
    <source>
        <dbReference type="EMBL" id="MBA0598098.1"/>
    </source>
</evidence>
<name>A0A7J8Q9H7_GOSRA</name>
<protein>
    <submittedName>
        <fullName evidence="1">Uncharacterized protein</fullName>
    </submittedName>
</protein>
<proteinExistence type="predicted"/>